<evidence type="ECO:0000313" key="3">
    <source>
        <dbReference type="Proteomes" id="UP000225108"/>
    </source>
</evidence>
<dbReference type="PANTHER" id="PTHR35563:SF2">
    <property type="entry name" value="BARREL METAL-DEPENDENT HYDROLASE, PUTATIVE (AFU_ORTHOLOGUE AFUA_1G16240)-RELATED"/>
    <property type="match status" value="1"/>
</dbReference>
<dbReference type="AlphaFoldDB" id="A0A2G3PMW3"/>
<protein>
    <recommendedName>
        <fullName evidence="1">Amidohydrolase-related domain-containing protein</fullName>
    </recommendedName>
</protein>
<dbReference type="Pfam" id="PF04909">
    <property type="entry name" value="Amidohydro_2"/>
    <property type="match status" value="1"/>
</dbReference>
<dbReference type="InterPro" id="IPR052358">
    <property type="entry name" value="Aro_Compnd_Degr_Hydrolases"/>
</dbReference>
<dbReference type="SUPFAM" id="SSF51556">
    <property type="entry name" value="Metallo-dependent hydrolases"/>
    <property type="match status" value="1"/>
</dbReference>
<dbReference type="PANTHER" id="PTHR35563">
    <property type="entry name" value="BARREL METAL-DEPENDENT HYDROLASE, PUTATIVE (AFU_ORTHOLOGUE AFUA_1G16240)-RELATED"/>
    <property type="match status" value="1"/>
</dbReference>
<reference evidence="2 3" key="1">
    <citation type="submission" date="2017-10" db="EMBL/GenBank/DDBJ databases">
        <title>The draft genome sequence of Williamsia sp. BULT 1.1 isolated from the semi-arid grassland soils from South Africa.</title>
        <authorList>
            <person name="Kabwe M.H."/>
            <person name="Govender N."/>
            <person name="Mutseka Lunga P."/>
            <person name="Vikram S."/>
            <person name="Makhalanyane T.P."/>
        </authorList>
    </citation>
    <scope>NUCLEOTIDE SEQUENCE [LARGE SCALE GENOMIC DNA]</scope>
    <source>
        <strain evidence="2 3">BULT 1.1</strain>
    </source>
</reference>
<gene>
    <name evidence="2" type="ORF">CSW57_13160</name>
</gene>
<dbReference type="RefSeq" id="WP_099383139.1">
    <property type="nucleotide sequence ID" value="NZ_PEBD01000008.1"/>
</dbReference>
<organism evidence="2 3">
    <name type="scientific">Williamsia marianensis</name>
    <dbReference type="NCBI Taxonomy" id="85044"/>
    <lineage>
        <taxon>Bacteria</taxon>
        <taxon>Bacillati</taxon>
        <taxon>Actinomycetota</taxon>
        <taxon>Actinomycetes</taxon>
        <taxon>Mycobacteriales</taxon>
        <taxon>Nocardiaceae</taxon>
        <taxon>Williamsia</taxon>
    </lineage>
</organism>
<accession>A0A2G3PMW3</accession>
<comment type="caution">
    <text evidence="2">The sequence shown here is derived from an EMBL/GenBank/DDBJ whole genome shotgun (WGS) entry which is preliminary data.</text>
</comment>
<proteinExistence type="predicted"/>
<evidence type="ECO:0000259" key="1">
    <source>
        <dbReference type="Pfam" id="PF04909"/>
    </source>
</evidence>
<sequence>MSPSEESSAAGTLSIIDAQIHVYEPDHPGRPWKGRLVGPDSMTGEEMLAAMDEAGVDRALAVSSWAFYHNDSSYTAEVYRRYPERFRIIAPINPYVAGAVEDIDSWGEIPGSVGIRLMPGVIEGFDAASAEVKAVITAAQRFDFPICVYCPGQLQHLDRLASLYPGTRFVLDHLGLAQPFEPPVPSDPFAAIDSVLSLARHDNVSVKISAAPTLSHEPFPFTDLWSPLTRYFDAFGIERCMWGTDWTRAVKLVSYADSVAAFRDHLPLSKDEKAALMGGTLTATFGW</sequence>
<dbReference type="Proteomes" id="UP000225108">
    <property type="component" value="Unassembled WGS sequence"/>
</dbReference>
<dbReference type="GO" id="GO:0016787">
    <property type="term" value="F:hydrolase activity"/>
    <property type="evidence" value="ECO:0007669"/>
    <property type="project" value="InterPro"/>
</dbReference>
<name>A0A2G3PMW3_WILMA</name>
<feature type="domain" description="Amidohydrolase-related" evidence="1">
    <location>
        <begin position="16"/>
        <end position="280"/>
    </location>
</feature>
<dbReference type="InterPro" id="IPR032466">
    <property type="entry name" value="Metal_Hydrolase"/>
</dbReference>
<dbReference type="InterPro" id="IPR006680">
    <property type="entry name" value="Amidohydro-rel"/>
</dbReference>
<dbReference type="EMBL" id="PEBD01000008">
    <property type="protein sequence ID" value="PHV67144.1"/>
    <property type="molecule type" value="Genomic_DNA"/>
</dbReference>
<dbReference type="Gene3D" id="3.20.20.140">
    <property type="entry name" value="Metal-dependent hydrolases"/>
    <property type="match status" value="1"/>
</dbReference>
<evidence type="ECO:0000313" key="2">
    <source>
        <dbReference type="EMBL" id="PHV67144.1"/>
    </source>
</evidence>